<gene>
    <name evidence="1" type="ORF">PGT21_022523</name>
</gene>
<sequence>MGYNSAVTKFVSFQKVTGSSDFRLPISTRTLEEFCIWAGRNAVTSNLGKITANSLQKYVAGLKAWHVYHNKEFPTSNATRINLLLKSSAREDENVAKVSRKLPIMFWHLTYLWENLRSGDDFDKALLDLCVVAFWGLARMAELTYWSEKGDIPFAESVLTSDVAFSSGGGVEVATLTVRNTKTGRPGLGIVCSYSGTCWYLGTC</sequence>
<proteinExistence type="predicted"/>
<keyword evidence="2" id="KW-1185">Reference proteome</keyword>
<dbReference type="PANTHER" id="PTHR34605:SF3">
    <property type="entry name" value="P CELL-TYPE AGGLUTINATION PROTEIN MAP4-LIKE-RELATED"/>
    <property type="match status" value="1"/>
</dbReference>
<dbReference type="InterPro" id="IPR052925">
    <property type="entry name" value="Phage_Integrase-like_Recomb"/>
</dbReference>
<dbReference type="AlphaFoldDB" id="A0A5B0QG60"/>
<name>A0A5B0QG60_PUCGR</name>
<dbReference type="OrthoDB" id="3254696at2759"/>
<dbReference type="EMBL" id="VSWC01000016">
    <property type="protein sequence ID" value="KAA1112089.1"/>
    <property type="molecule type" value="Genomic_DNA"/>
</dbReference>
<accession>A0A5B0QG60</accession>
<organism evidence="1 2">
    <name type="scientific">Puccinia graminis f. sp. tritici</name>
    <dbReference type="NCBI Taxonomy" id="56615"/>
    <lineage>
        <taxon>Eukaryota</taxon>
        <taxon>Fungi</taxon>
        <taxon>Dikarya</taxon>
        <taxon>Basidiomycota</taxon>
        <taxon>Pucciniomycotina</taxon>
        <taxon>Pucciniomycetes</taxon>
        <taxon>Pucciniales</taxon>
        <taxon>Pucciniaceae</taxon>
        <taxon>Puccinia</taxon>
    </lineage>
</organism>
<dbReference type="PANTHER" id="PTHR34605">
    <property type="entry name" value="PHAGE_INTEGRASE DOMAIN-CONTAINING PROTEIN"/>
    <property type="match status" value="1"/>
</dbReference>
<protein>
    <recommendedName>
        <fullName evidence="3">Core-binding (CB) domain-containing protein</fullName>
    </recommendedName>
</protein>
<reference evidence="1 2" key="1">
    <citation type="submission" date="2019-05" db="EMBL/GenBank/DDBJ databases">
        <title>Emergence of the Ug99 lineage of the wheat stem rust pathogen through somatic hybridization.</title>
        <authorList>
            <person name="Li F."/>
            <person name="Upadhyaya N.M."/>
            <person name="Sperschneider J."/>
            <person name="Matny O."/>
            <person name="Nguyen-Phuc H."/>
            <person name="Mago R."/>
            <person name="Raley C."/>
            <person name="Miller M.E."/>
            <person name="Silverstein K.A.T."/>
            <person name="Henningsen E."/>
            <person name="Hirsch C.D."/>
            <person name="Visser B."/>
            <person name="Pretorius Z.A."/>
            <person name="Steffenson B.J."/>
            <person name="Schwessinger B."/>
            <person name="Dodds P.N."/>
            <person name="Figueroa M."/>
        </authorList>
    </citation>
    <scope>NUCLEOTIDE SEQUENCE [LARGE SCALE GENOMIC DNA]</scope>
    <source>
        <strain evidence="1">21-0</strain>
    </source>
</reference>
<evidence type="ECO:0008006" key="3">
    <source>
        <dbReference type="Google" id="ProtNLM"/>
    </source>
</evidence>
<evidence type="ECO:0000313" key="1">
    <source>
        <dbReference type="EMBL" id="KAA1112089.1"/>
    </source>
</evidence>
<dbReference type="Proteomes" id="UP000324748">
    <property type="component" value="Unassembled WGS sequence"/>
</dbReference>
<comment type="caution">
    <text evidence="1">The sequence shown here is derived from an EMBL/GenBank/DDBJ whole genome shotgun (WGS) entry which is preliminary data.</text>
</comment>
<evidence type="ECO:0000313" key="2">
    <source>
        <dbReference type="Proteomes" id="UP000324748"/>
    </source>
</evidence>